<keyword evidence="2" id="KW-1185">Reference proteome</keyword>
<dbReference type="Proteomes" id="UP000037558">
    <property type="component" value="Unassembled WGS sequence"/>
</dbReference>
<gene>
    <name evidence="1" type="ORF">AMD01_04965</name>
</gene>
<sequence>MQYRMEIKKERLRDLILACLLAEGEIERGMDGELTLSVEMKCNVLSYLETYISEYDLGESTKMSAKRGQVKITSNDMEAIYASWYQGGFKIFSNRMNPKNMTFQAIILSLNLFGVRKYESLHLKTSIQKEKLPMLTHILRYHIGDVSIVPGQREIKIFNVVQLFGEHINQLTVMDSFYLFRFLSVHDRKKLRA</sequence>
<evidence type="ECO:0000313" key="2">
    <source>
        <dbReference type="Proteomes" id="UP000037558"/>
    </source>
</evidence>
<dbReference type="AlphaFoldDB" id="A0A0M0LAN2"/>
<comment type="caution">
    <text evidence="1">The sequence shown here is derived from an EMBL/GenBank/DDBJ whole genome shotgun (WGS) entry which is preliminary data.</text>
</comment>
<dbReference type="PATRIC" id="fig|284581.3.peg.1377"/>
<evidence type="ECO:0000313" key="1">
    <source>
        <dbReference type="EMBL" id="KOO48160.1"/>
    </source>
</evidence>
<protein>
    <recommendedName>
        <fullName evidence="3">LAGLIDADG homing endonuclease</fullName>
    </recommendedName>
</protein>
<accession>A0A0M0LAN2</accession>
<name>A0A0M0LAN2_9BACI</name>
<proteinExistence type="predicted"/>
<dbReference type="RefSeq" id="WP_053400307.1">
    <property type="nucleotide sequence ID" value="NZ_JAUKEN010000004.1"/>
</dbReference>
<evidence type="ECO:0008006" key="3">
    <source>
        <dbReference type="Google" id="ProtNLM"/>
    </source>
</evidence>
<organism evidence="1 2">
    <name type="scientific">Priestia koreensis</name>
    <dbReference type="NCBI Taxonomy" id="284581"/>
    <lineage>
        <taxon>Bacteria</taxon>
        <taxon>Bacillati</taxon>
        <taxon>Bacillota</taxon>
        <taxon>Bacilli</taxon>
        <taxon>Bacillales</taxon>
        <taxon>Bacillaceae</taxon>
        <taxon>Priestia</taxon>
    </lineage>
</organism>
<dbReference type="EMBL" id="LILC01000006">
    <property type="protein sequence ID" value="KOO48160.1"/>
    <property type="molecule type" value="Genomic_DNA"/>
</dbReference>
<reference evidence="2" key="1">
    <citation type="submission" date="2015-08" db="EMBL/GenBank/DDBJ databases">
        <title>Fjat-14210 dsm16467.</title>
        <authorList>
            <person name="Liu B."/>
            <person name="Wang J."/>
            <person name="Zhu Y."/>
            <person name="Liu G."/>
            <person name="Chen Q."/>
            <person name="Chen Z."/>
            <person name="Lan J."/>
            <person name="Che J."/>
            <person name="Ge C."/>
            <person name="Shi H."/>
            <person name="Pan Z."/>
            <person name="Liu X."/>
        </authorList>
    </citation>
    <scope>NUCLEOTIDE SEQUENCE [LARGE SCALE GENOMIC DNA]</scope>
    <source>
        <strain evidence="2">DSM 16467</strain>
    </source>
</reference>
<dbReference type="STRING" id="284581.AMD01_04965"/>